<reference evidence="2" key="1">
    <citation type="journal article" date="2015" name="Genome Announc.">
        <title>Genome sequence of the AIDS-associated pathogen Penicillium marneffei (ATCC18224) and its near taxonomic relative Talaromyces stipitatus (ATCC10500).</title>
        <authorList>
            <person name="Nierman W.C."/>
            <person name="Fedorova-Abrams N.D."/>
            <person name="Andrianopoulos A."/>
        </authorList>
    </citation>
    <scope>NUCLEOTIDE SEQUENCE [LARGE SCALE GENOMIC DNA]</scope>
    <source>
        <strain evidence="2">ATCC 10500 / CBS 375.48 / QM 6759 / NRRL 1006</strain>
    </source>
</reference>
<dbReference type="InParanoid" id="B8MKG3"/>
<dbReference type="AlphaFoldDB" id="B8MKG3"/>
<dbReference type="PhylomeDB" id="B8MKG3"/>
<dbReference type="VEuPathDB" id="FungiDB:TSTA_047640"/>
<accession>B8MKG3</accession>
<dbReference type="PANTHER" id="PTHR33481">
    <property type="entry name" value="REVERSE TRANSCRIPTASE"/>
    <property type="match status" value="1"/>
</dbReference>
<keyword evidence="2" id="KW-1185">Reference proteome</keyword>
<proteinExistence type="predicted"/>
<dbReference type="HOGENOM" id="CLU_073132_0_0_1"/>
<dbReference type="OrthoDB" id="4509351at2759"/>
<dbReference type="EMBL" id="EQ962657">
    <property type="protein sequence ID" value="EED15318.1"/>
    <property type="molecule type" value="Genomic_DNA"/>
</dbReference>
<dbReference type="GeneID" id="8099314"/>
<name>B8MKG3_TALSN</name>
<dbReference type="RefSeq" id="XP_002485271.1">
    <property type="nucleotide sequence ID" value="XM_002485226.1"/>
</dbReference>
<dbReference type="PANTHER" id="PTHR33481:SF1">
    <property type="entry name" value="ENDONUCLEASE_EXONUCLEASE_PHOSPHATASE DOMAIN-CONTAINING PROTEIN-RELATED"/>
    <property type="match status" value="1"/>
</dbReference>
<sequence>MAETVALRKPEQEDYTQVKSYRPMALLNTLASFLTERQTTIKLREATSGILNVETGIPQGSPLSPILYLFFNADLIEKCYNPSNNTGTQVQQNNRQGTPNLAGRLRSEANNKLNWNGHIEHIETKMTKSLGALSSLAGSTWGTGYKGLRQVYQATILPQIIYAASIWYAPLNLEDNHREKAVGKLEAIQKKVARIITEAFKTVSGAALDIEAFLLPI</sequence>
<dbReference type="STRING" id="441959.B8MKG3"/>
<dbReference type="Proteomes" id="UP000001745">
    <property type="component" value="Unassembled WGS sequence"/>
</dbReference>
<evidence type="ECO:0008006" key="3">
    <source>
        <dbReference type="Google" id="ProtNLM"/>
    </source>
</evidence>
<evidence type="ECO:0000313" key="1">
    <source>
        <dbReference type="EMBL" id="EED15318.1"/>
    </source>
</evidence>
<protein>
    <recommendedName>
        <fullName evidence="3">Reverse transcriptase domain-containing protein</fullName>
    </recommendedName>
</protein>
<organism evidence="1 2">
    <name type="scientific">Talaromyces stipitatus (strain ATCC 10500 / CBS 375.48 / QM 6759 / NRRL 1006)</name>
    <name type="common">Penicillium stipitatum</name>
    <dbReference type="NCBI Taxonomy" id="441959"/>
    <lineage>
        <taxon>Eukaryota</taxon>
        <taxon>Fungi</taxon>
        <taxon>Dikarya</taxon>
        <taxon>Ascomycota</taxon>
        <taxon>Pezizomycotina</taxon>
        <taxon>Eurotiomycetes</taxon>
        <taxon>Eurotiomycetidae</taxon>
        <taxon>Eurotiales</taxon>
        <taxon>Trichocomaceae</taxon>
        <taxon>Talaromyces</taxon>
        <taxon>Talaromyces sect. Talaromyces</taxon>
    </lineage>
</organism>
<evidence type="ECO:0000313" key="2">
    <source>
        <dbReference type="Proteomes" id="UP000001745"/>
    </source>
</evidence>
<gene>
    <name evidence="1" type="ORF">TSTA_047640</name>
</gene>
<dbReference type="eggNOG" id="KOG1075">
    <property type="taxonomic scope" value="Eukaryota"/>
</dbReference>